<evidence type="ECO:0000313" key="2">
    <source>
        <dbReference type="EMBL" id="KZT54773.1"/>
    </source>
</evidence>
<feature type="compositionally biased region" description="Low complexity" evidence="1">
    <location>
        <begin position="224"/>
        <end position="242"/>
    </location>
</feature>
<feature type="compositionally biased region" description="Pro residues" evidence="1">
    <location>
        <begin position="119"/>
        <end position="131"/>
    </location>
</feature>
<feature type="region of interest" description="Disordered" evidence="1">
    <location>
        <begin position="84"/>
        <end position="135"/>
    </location>
</feature>
<organism evidence="2 3">
    <name type="scientific">Calocera cornea HHB12733</name>
    <dbReference type="NCBI Taxonomy" id="1353952"/>
    <lineage>
        <taxon>Eukaryota</taxon>
        <taxon>Fungi</taxon>
        <taxon>Dikarya</taxon>
        <taxon>Basidiomycota</taxon>
        <taxon>Agaricomycotina</taxon>
        <taxon>Dacrymycetes</taxon>
        <taxon>Dacrymycetales</taxon>
        <taxon>Dacrymycetaceae</taxon>
        <taxon>Calocera</taxon>
    </lineage>
</organism>
<evidence type="ECO:0000256" key="1">
    <source>
        <dbReference type="SAM" id="MobiDB-lite"/>
    </source>
</evidence>
<feature type="compositionally biased region" description="Basic residues" evidence="1">
    <location>
        <begin position="40"/>
        <end position="49"/>
    </location>
</feature>
<dbReference type="Proteomes" id="UP000076842">
    <property type="component" value="Unassembled WGS sequence"/>
</dbReference>
<keyword evidence="3" id="KW-1185">Reference proteome</keyword>
<protein>
    <submittedName>
        <fullName evidence="2">Uncharacterized protein</fullName>
    </submittedName>
</protein>
<dbReference type="InParanoid" id="A0A165EFQ8"/>
<proteinExistence type="predicted"/>
<feature type="compositionally biased region" description="Pro residues" evidence="1">
    <location>
        <begin position="50"/>
        <end position="59"/>
    </location>
</feature>
<name>A0A165EFQ8_9BASI</name>
<dbReference type="AlphaFoldDB" id="A0A165EFQ8"/>
<reference evidence="2 3" key="1">
    <citation type="journal article" date="2016" name="Mol. Biol. Evol.">
        <title>Comparative Genomics of Early-Diverging Mushroom-Forming Fungi Provides Insights into the Origins of Lignocellulose Decay Capabilities.</title>
        <authorList>
            <person name="Nagy L.G."/>
            <person name="Riley R."/>
            <person name="Tritt A."/>
            <person name="Adam C."/>
            <person name="Daum C."/>
            <person name="Floudas D."/>
            <person name="Sun H."/>
            <person name="Yadav J.S."/>
            <person name="Pangilinan J."/>
            <person name="Larsson K.H."/>
            <person name="Matsuura K."/>
            <person name="Barry K."/>
            <person name="Labutti K."/>
            <person name="Kuo R."/>
            <person name="Ohm R.A."/>
            <person name="Bhattacharya S.S."/>
            <person name="Shirouzu T."/>
            <person name="Yoshinaga Y."/>
            <person name="Martin F.M."/>
            <person name="Grigoriev I.V."/>
            <person name="Hibbett D.S."/>
        </authorList>
    </citation>
    <scope>NUCLEOTIDE SEQUENCE [LARGE SCALE GENOMIC DNA]</scope>
    <source>
        <strain evidence="2 3">HHB12733</strain>
    </source>
</reference>
<sequence>MGTAESGGRISPGRRVRGCEGADTEAVGQWASLSVNAPPARKRTCRTHRPPPTQTPFPSLPCTDRPPSNLVNTQKRTHMTLPFLGSLASTPDSHHSPPFASRPPAPPVQTQSFHSFPVPIIPPHPPPPPTVPRSEHAAIHCPSLSHRCSYPYLYGDAHGMSTVQLHTMMPPIISQPTKRTHPPGPIPSLLPNKSHARLHTYIPTSSYQGIIAHHTTPYHPIPYRSGANRAAPSRPRPAHSQSDSVRDQPAFTRQHRSAPSAVYRPPSAALSPIVARASPALGAHNPTSSLSPTVIITIIAGPPRPTHCKLNAIILPIQYSPAPNHTQPPLRA</sequence>
<evidence type="ECO:0000313" key="3">
    <source>
        <dbReference type="Proteomes" id="UP000076842"/>
    </source>
</evidence>
<accession>A0A165EFQ8</accession>
<feature type="region of interest" description="Disordered" evidence="1">
    <location>
        <begin position="218"/>
        <end position="266"/>
    </location>
</feature>
<dbReference type="EMBL" id="KV424007">
    <property type="protein sequence ID" value="KZT54773.1"/>
    <property type="molecule type" value="Genomic_DNA"/>
</dbReference>
<feature type="region of interest" description="Disordered" evidence="1">
    <location>
        <begin position="1"/>
        <end position="72"/>
    </location>
</feature>
<gene>
    <name evidence="2" type="ORF">CALCODRAFT_499369</name>
</gene>